<reference evidence="1 2" key="1">
    <citation type="submission" date="2016-04" db="EMBL/GenBank/DDBJ databases">
        <title>Genome analyses suggest a sexual origin of heterokaryosis in a supposedly ancient asexual fungus.</title>
        <authorList>
            <person name="Ropars J."/>
            <person name="Sedzielewska K."/>
            <person name="Noel J."/>
            <person name="Charron P."/>
            <person name="Farinelli L."/>
            <person name="Marton T."/>
            <person name="Kruger M."/>
            <person name="Pelin A."/>
            <person name="Brachmann A."/>
            <person name="Corradi N."/>
        </authorList>
    </citation>
    <scope>NUCLEOTIDE SEQUENCE [LARGE SCALE GENOMIC DNA]</scope>
    <source>
        <strain evidence="1 2">A5</strain>
    </source>
</reference>
<accession>A0A2N0NFM5</accession>
<dbReference type="AlphaFoldDB" id="A0A2N0NFM5"/>
<dbReference type="Proteomes" id="UP000232722">
    <property type="component" value="Unassembled WGS sequence"/>
</dbReference>
<dbReference type="EMBL" id="LLXJ01008149">
    <property type="protein sequence ID" value="PKB93391.1"/>
    <property type="molecule type" value="Genomic_DNA"/>
</dbReference>
<comment type="caution">
    <text evidence="1">The sequence shown here is derived from an EMBL/GenBank/DDBJ whole genome shotgun (WGS) entry which is preliminary data.</text>
</comment>
<name>A0A2N0NFM5_9GLOM</name>
<evidence type="ECO:0000313" key="2">
    <source>
        <dbReference type="Proteomes" id="UP000232722"/>
    </source>
</evidence>
<protein>
    <submittedName>
        <fullName evidence="1">Uncharacterized protein</fullName>
    </submittedName>
</protein>
<proteinExistence type="predicted"/>
<organism evidence="1 2">
    <name type="scientific">Rhizophagus irregularis</name>
    <dbReference type="NCBI Taxonomy" id="588596"/>
    <lineage>
        <taxon>Eukaryota</taxon>
        <taxon>Fungi</taxon>
        <taxon>Fungi incertae sedis</taxon>
        <taxon>Mucoromycota</taxon>
        <taxon>Glomeromycotina</taxon>
        <taxon>Glomeromycetes</taxon>
        <taxon>Glomerales</taxon>
        <taxon>Glomeraceae</taxon>
        <taxon>Rhizophagus</taxon>
    </lineage>
</organism>
<reference evidence="1 2" key="2">
    <citation type="submission" date="2017-09" db="EMBL/GenBank/DDBJ databases">
        <title>Extensive intraspecific genome diversity in a model arbuscular mycorrhizal fungus.</title>
        <authorList>
            <person name="Chen E.C."/>
            <person name="Morin E."/>
            <person name="Beaudet D."/>
            <person name="Noel J."/>
            <person name="Ndikumana S."/>
            <person name="Charron P."/>
            <person name="St-Onge C."/>
            <person name="Giorgi J."/>
            <person name="Grigoriev I.V."/>
            <person name="Roux C."/>
            <person name="Martin F.M."/>
            <person name="Corradi N."/>
        </authorList>
    </citation>
    <scope>NUCLEOTIDE SEQUENCE [LARGE SCALE GENOMIC DNA]</scope>
    <source>
        <strain evidence="1 2">A5</strain>
    </source>
</reference>
<gene>
    <name evidence="1" type="ORF">RhiirA5_441413</name>
</gene>
<sequence>MDDDPDSPYTIESILQKLVGITLPIREFGSHLNSQKNVVDEELVQKNFKYGDLSSKTRGWDQKNFF</sequence>
<evidence type="ECO:0000313" key="1">
    <source>
        <dbReference type="EMBL" id="PKB93391.1"/>
    </source>
</evidence>